<feature type="compositionally biased region" description="Polar residues" evidence="1">
    <location>
        <begin position="69"/>
        <end position="81"/>
    </location>
</feature>
<feature type="compositionally biased region" description="Basic and acidic residues" evidence="1">
    <location>
        <begin position="258"/>
        <end position="268"/>
    </location>
</feature>
<feature type="region of interest" description="Disordered" evidence="1">
    <location>
        <begin position="258"/>
        <end position="294"/>
    </location>
</feature>
<evidence type="ECO:0000313" key="3">
    <source>
        <dbReference type="Proteomes" id="UP000070544"/>
    </source>
</evidence>
<evidence type="ECO:0000256" key="1">
    <source>
        <dbReference type="SAM" id="MobiDB-lite"/>
    </source>
</evidence>
<evidence type="ECO:0000313" key="2">
    <source>
        <dbReference type="EMBL" id="KXS14558.1"/>
    </source>
</evidence>
<dbReference type="Proteomes" id="UP000070544">
    <property type="component" value="Unassembled WGS sequence"/>
</dbReference>
<feature type="compositionally biased region" description="Low complexity" evidence="1">
    <location>
        <begin position="279"/>
        <end position="294"/>
    </location>
</feature>
<feature type="region of interest" description="Disordered" evidence="1">
    <location>
        <begin position="338"/>
        <end position="469"/>
    </location>
</feature>
<feature type="compositionally biased region" description="Gly residues" evidence="1">
    <location>
        <begin position="669"/>
        <end position="683"/>
    </location>
</feature>
<feature type="region of interest" description="Disordered" evidence="1">
    <location>
        <begin position="30"/>
        <end position="102"/>
    </location>
</feature>
<gene>
    <name evidence="2" type="ORF">M427DRAFT_70560</name>
</gene>
<feature type="compositionally biased region" description="Pro residues" evidence="1">
    <location>
        <begin position="370"/>
        <end position="397"/>
    </location>
</feature>
<name>A0A139ACT2_GONPJ</name>
<feature type="compositionally biased region" description="Low complexity" evidence="1">
    <location>
        <begin position="457"/>
        <end position="469"/>
    </location>
</feature>
<proteinExistence type="predicted"/>
<dbReference type="EMBL" id="KQ965768">
    <property type="protein sequence ID" value="KXS14558.1"/>
    <property type="molecule type" value="Genomic_DNA"/>
</dbReference>
<feature type="compositionally biased region" description="Low complexity" evidence="1">
    <location>
        <begin position="357"/>
        <end position="369"/>
    </location>
</feature>
<accession>A0A139ACT2</accession>
<feature type="compositionally biased region" description="Pro residues" evidence="1">
    <location>
        <begin position="444"/>
        <end position="456"/>
    </location>
</feature>
<keyword evidence="3" id="KW-1185">Reference proteome</keyword>
<protein>
    <submittedName>
        <fullName evidence="2">Uncharacterized protein</fullName>
    </submittedName>
</protein>
<feature type="compositionally biased region" description="Low complexity" evidence="1">
    <location>
        <begin position="398"/>
        <end position="408"/>
    </location>
</feature>
<sequence length="831" mass="86344">MAAAASALLARASSAGTHATADSWVNSYVADYDMDGGESPALHPSEDNVAGVVVKQEQEQEPYLGDSKITVSAKSEGSSAGTRGGSPPVRDTQRKPFPASFQEDCEAGGRIGIEIRKKNEPKYREDCRIGGIKGANSKRNLRHTSLKTFLLSAAELGLSDIARPVSCPKPGCNHSVMLKFVDLGWASERNLMAHEEDGDGEEVDYEPDIRLVIQTCNVTSGGKKCGGRFAKPDWWDGGTIDYSTLDVRLKRNGLVEKATKREINEDPPARATGSGTRGATSSPPLFPSPTTATFPSSAPATFSLPVFDDPLNEFFDFSGVRDELEAFHLANAEFAHAASPATERDDPMDVSSPPRPSSSGNVGRASSSEPPTPPAPPPYLPFFSLPPLPPTAGPSAPPSSGSAAGPSGRARRVNSLPIAVPPPPTITRSLSTSARRRVSSPSRPGAPYPILPPSPSLSPSTASPLSAATDTTGRSVFDFTLPPQPNMVFEMVMRELTKGVPPLRHAAPGDGQGGDATGLPPMFAPMGGLQGHFDSHMGDPGQASSENAAFSDPNHVFEMVMRELAKGIPQLRHADPSIAATTSATPQLDPFDLVLAELVRHPPPLRPAPHPPAPADFTMVLTELVRKPPPLRRTGQPRVTPAHRGPAQYETVMREMITRPPVLRTPGRMRGGGGGSGSLGAGGVSYAPAVPSPLGGQGASGAGQHRRTSSGAVRGVGVAAAGGHGRTTSTASGGYDPMDPFTHLNLGAPGLSGVSGTGVHGEGMLNGTTGNDGGDVYLLPPSEAGAVHDGAGSAGHGAVGGSRDEDTWMEMVEKVAMMGGAEERAGWNVGV</sequence>
<reference evidence="2 3" key="1">
    <citation type="journal article" date="2015" name="Genome Biol. Evol.">
        <title>Phylogenomic analyses indicate that early fungi evolved digesting cell walls of algal ancestors of land plants.</title>
        <authorList>
            <person name="Chang Y."/>
            <person name="Wang S."/>
            <person name="Sekimoto S."/>
            <person name="Aerts A.L."/>
            <person name="Choi C."/>
            <person name="Clum A."/>
            <person name="LaButti K.M."/>
            <person name="Lindquist E.A."/>
            <person name="Yee Ngan C."/>
            <person name="Ohm R.A."/>
            <person name="Salamov A.A."/>
            <person name="Grigoriev I.V."/>
            <person name="Spatafora J.W."/>
            <person name="Berbee M.L."/>
        </authorList>
    </citation>
    <scope>NUCLEOTIDE SEQUENCE [LARGE SCALE GENOMIC DNA]</scope>
    <source>
        <strain evidence="2 3">JEL478</strain>
    </source>
</reference>
<dbReference type="OrthoDB" id="10622695at2759"/>
<organism evidence="2 3">
    <name type="scientific">Gonapodya prolifera (strain JEL478)</name>
    <name type="common">Monoblepharis prolifera</name>
    <dbReference type="NCBI Taxonomy" id="1344416"/>
    <lineage>
        <taxon>Eukaryota</taxon>
        <taxon>Fungi</taxon>
        <taxon>Fungi incertae sedis</taxon>
        <taxon>Chytridiomycota</taxon>
        <taxon>Chytridiomycota incertae sedis</taxon>
        <taxon>Monoblepharidomycetes</taxon>
        <taxon>Monoblepharidales</taxon>
        <taxon>Gonapodyaceae</taxon>
        <taxon>Gonapodya</taxon>
    </lineage>
</organism>
<feature type="region of interest" description="Disordered" evidence="1">
    <location>
        <begin position="662"/>
        <end position="684"/>
    </location>
</feature>
<dbReference type="AlphaFoldDB" id="A0A139ACT2"/>